<evidence type="ECO:0000259" key="15">
    <source>
        <dbReference type="PROSITE" id="PS50110"/>
    </source>
</evidence>
<evidence type="ECO:0000256" key="6">
    <source>
        <dbReference type="ARBA" id="ARBA00022692"/>
    </source>
</evidence>
<feature type="domain" description="Histidine kinase" evidence="14">
    <location>
        <begin position="189"/>
        <end position="411"/>
    </location>
</feature>
<dbReference type="SMART" id="SM00387">
    <property type="entry name" value="HATPase_c"/>
    <property type="match status" value="1"/>
</dbReference>
<evidence type="ECO:0000256" key="5">
    <source>
        <dbReference type="ARBA" id="ARBA00022679"/>
    </source>
</evidence>
<dbReference type="Pfam" id="PF00512">
    <property type="entry name" value="HisKA"/>
    <property type="match status" value="1"/>
</dbReference>
<keyword evidence="4 13" id="KW-0597">Phosphoprotein</keyword>
<proteinExistence type="predicted"/>
<dbReference type="EC" id="2.7.13.3" evidence="3"/>
<evidence type="ECO:0000256" key="12">
    <source>
        <dbReference type="ARBA" id="ARBA00023136"/>
    </source>
</evidence>
<name>A0A6S6S5E6_9BACT</name>
<reference evidence="16" key="1">
    <citation type="submission" date="2020-01" db="EMBL/GenBank/DDBJ databases">
        <authorList>
            <person name="Meier V. D."/>
            <person name="Meier V D."/>
        </authorList>
    </citation>
    <scope>NUCLEOTIDE SEQUENCE</scope>
    <source>
        <strain evidence="16">HLG_WM_MAG_04</strain>
    </source>
</reference>
<dbReference type="InterPro" id="IPR005467">
    <property type="entry name" value="His_kinase_dom"/>
</dbReference>
<dbReference type="SUPFAM" id="SSF47384">
    <property type="entry name" value="Homodimeric domain of signal transducing histidine kinase"/>
    <property type="match status" value="1"/>
</dbReference>
<feature type="modified residue" description="4-aspartylphosphate" evidence="13">
    <location>
        <position position="591"/>
    </location>
</feature>
<feature type="domain" description="Response regulatory" evidence="15">
    <location>
        <begin position="542"/>
        <end position="656"/>
    </location>
</feature>
<evidence type="ECO:0000256" key="2">
    <source>
        <dbReference type="ARBA" id="ARBA00004370"/>
    </source>
</evidence>
<keyword evidence="8" id="KW-0418">Kinase</keyword>
<dbReference type="AlphaFoldDB" id="A0A6S6S5E6"/>
<keyword evidence="9" id="KW-0067">ATP-binding</keyword>
<sequence>MSELEVNQLLKKQLKDIYGPNFELTNLDTNVQALINKVSNSYTNLDYHVKQNNILFEEEENIVFTIGMNAGVLRANKKFYKTFGFKNLLDFKKTYNCICELFISSKEYLKETTIHAHWTDPITQNPHKRHKALIRDFSGEKRVYSVLLKELTIEDVPLKICTFTDITELEEAISTSKRLEEVKTLFMANMSHEIRTPMNGIVGFTSLLLGTKLSPEQQQFLQLIDESATVLSEIINDVLDFSKIENGSLELDFINVNIFTDFYFAISLFKEEALQRNISYRVDIDPDISESLLMDKGRIVKVLNNLISNAIKFTLEKGEVLIDIQLLKATKTKELVSFSVTDTGIGINKNDLKSIFKSFMQGNNGFTKEFGGTGLGLSISNSLCQLMDSELKVKSILGKGSTFSFEINFEKTTAENTLSTLTKERTIYLVEDKSRDHSNVLYQLEHFSINFIQISKEAILSSKISNHIVIIFNYREYLSLKLSHNSIILVDDKKEAFFFSKEFDNIYHISAFITFPSELYNAIVALNDALHTEIRKKHFDLKVLVAEDSRLNRVLLDEMLLEYDIQADFVEDGKGAVEMATKNTYDLILMDINMPNLNGAEANKILKRKEINIPIVAVTANALKGDRQRLLDLGLDDYLSKPISVDSLYNILLKYH</sequence>
<dbReference type="CDD" id="cd17546">
    <property type="entry name" value="REC_hyHK_CKI1_RcsC-like"/>
    <property type="match status" value="1"/>
</dbReference>
<dbReference type="PROSITE" id="PS50110">
    <property type="entry name" value="RESPONSE_REGULATORY"/>
    <property type="match status" value="1"/>
</dbReference>
<dbReference type="PRINTS" id="PR00344">
    <property type="entry name" value="BCTRLSENSOR"/>
</dbReference>
<gene>
    <name evidence="16" type="ORF">HELGO_WM10193</name>
</gene>
<keyword evidence="5" id="KW-0808">Transferase</keyword>
<dbReference type="InterPro" id="IPR036097">
    <property type="entry name" value="HisK_dim/P_sf"/>
</dbReference>
<dbReference type="GO" id="GO:0000155">
    <property type="term" value="F:phosphorelay sensor kinase activity"/>
    <property type="evidence" value="ECO:0007669"/>
    <property type="project" value="InterPro"/>
</dbReference>
<dbReference type="InterPro" id="IPR001789">
    <property type="entry name" value="Sig_transdc_resp-reg_receiver"/>
</dbReference>
<dbReference type="PANTHER" id="PTHR45339:SF1">
    <property type="entry name" value="HYBRID SIGNAL TRANSDUCTION HISTIDINE KINASE J"/>
    <property type="match status" value="1"/>
</dbReference>
<dbReference type="CDD" id="cd16922">
    <property type="entry name" value="HATPase_EvgS-ArcB-TorS-like"/>
    <property type="match status" value="1"/>
</dbReference>
<protein>
    <recommendedName>
        <fullName evidence="3">histidine kinase</fullName>
        <ecNumber evidence="3">2.7.13.3</ecNumber>
    </recommendedName>
</protein>
<evidence type="ECO:0000256" key="3">
    <source>
        <dbReference type="ARBA" id="ARBA00012438"/>
    </source>
</evidence>
<dbReference type="Gene3D" id="3.40.50.2300">
    <property type="match status" value="1"/>
</dbReference>
<keyword evidence="12" id="KW-0472">Membrane</keyword>
<keyword evidence="11" id="KW-0902">Two-component regulatory system</keyword>
<evidence type="ECO:0000256" key="7">
    <source>
        <dbReference type="ARBA" id="ARBA00022741"/>
    </source>
</evidence>
<dbReference type="PANTHER" id="PTHR45339">
    <property type="entry name" value="HYBRID SIGNAL TRANSDUCTION HISTIDINE KINASE J"/>
    <property type="match status" value="1"/>
</dbReference>
<dbReference type="InterPro" id="IPR036890">
    <property type="entry name" value="HATPase_C_sf"/>
</dbReference>
<dbReference type="Gene3D" id="3.30.565.10">
    <property type="entry name" value="Histidine kinase-like ATPase, C-terminal domain"/>
    <property type="match status" value="1"/>
</dbReference>
<dbReference type="Pfam" id="PF00072">
    <property type="entry name" value="Response_reg"/>
    <property type="match status" value="1"/>
</dbReference>
<evidence type="ECO:0000259" key="14">
    <source>
        <dbReference type="PROSITE" id="PS50109"/>
    </source>
</evidence>
<dbReference type="CDD" id="cd00082">
    <property type="entry name" value="HisKA"/>
    <property type="match status" value="1"/>
</dbReference>
<keyword evidence="6" id="KW-0812">Transmembrane</keyword>
<evidence type="ECO:0000256" key="9">
    <source>
        <dbReference type="ARBA" id="ARBA00022840"/>
    </source>
</evidence>
<dbReference type="SMART" id="SM00388">
    <property type="entry name" value="HisKA"/>
    <property type="match status" value="1"/>
</dbReference>
<dbReference type="SMART" id="SM00448">
    <property type="entry name" value="REC"/>
    <property type="match status" value="1"/>
</dbReference>
<dbReference type="Pfam" id="PF02518">
    <property type="entry name" value="HATPase_c"/>
    <property type="match status" value="1"/>
</dbReference>
<dbReference type="FunFam" id="1.10.287.130:FF:000004">
    <property type="entry name" value="Ethylene receptor 1"/>
    <property type="match status" value="1"/>
</dbReference>
<dbReference type="SUPFAM" id="SSF52172">
    <property type="entry name" value="CheY-like"/>
    <property type="match status" value="1"/>
</dbReference>
<dbReference type="Gene3D" id="1.10.287.130">
    <property type="match status" value="1"/>
</dbReference>
<dbReference type="InterPro" id="IPR003661">
    <property type="entry name" value="HisK_dim/P_dom"/>
</dbReference>
<dbReference type="InterPro" id="IPR004358">
    <property type="entry name" value="Sig_transdc_His_kin-like_C"/>
</dbReference>
<evidence type="ECO:0000256" key="4">
    <source>
        <dbReference type="ARBA" id="ARBA00022553"/>
    </source>
</evidence>
<dbReference type="InterPro" id="IPR003594">
    <property type="entry name" value="HATPase_dom"/>
</dbReference>
<evidence type="ECO:0000256" key="13">
    <source>
        <dbReference type="PROSITE-ProRule" id="PRU00169"/>
    </source>
</evidence>
<comment type="catalytic activity">
    <reaction evidence="1">
        <text>ATP + protein L-histidine = ADP + protein N-phospho-L-histidine.</text>
        <dbReference type="EC" id="2.7.13.3"/>
    </reaction>
</comment>
<evidence type="ECO:0000256" key="11">
    <source>
        <dbReference type="ARBA" id="ARBA00023012"/>
    </source>
</evidence>
<evidence type="ECO:0000256" key="10">
    <source>
        <dbReference type="ARBA" id="ARBA00022989"/>
    </source>
</evidence>
<keyword evidence="7" id="KW-0547">Nucleotide-binding</keyword>
<dbReference type="PROSITE" id="PS50109">
    <property type="entry name" value="HIS_KIN"/>
    <property type="match status" value="1"/>
</dbReference>
<dbReference type="EMBL" id="CACVAX010000005">
    <property type="protein sequence ID" value="CAA6801456.1"/>
    <property type="molecule type" value="Genomic_DNA"/>
</dbReference>
<evidence type="ECO:0000256" key="1">
    <source>
        <dbReference type="ARBA" id="ARBA00000085"/>
    </source>
</evidence>
<evidence type="ECO:0000313" key="16">
    <source>
        <dbReference type="EMBL" id="CAA6801456.1"/>
    </source>
</evidence>
<organism evidence="16">
    <name type="scientific">uncultured Sulfurovum sp</name>
    <dbReference type="NCBI Taxonomy" id="269237"/>
    <lineage>
        <taxon>Bacteria</taxon>
        <taxon>Pseudomonadati</taxon>
        <taxon>Campylobacterota</taxon>
        <taxon>Epsilonproteobacteria</taxon>
        <taxon>Campylobacterales</taxon>
        <taxon>Sulfurovaceae</taxon>
        <taxon>Sulfurovum</taxon>
        <taxon>environmental samples</taxon>
    </lineage>
</organism>
<dbReference type="SUPFAM" id="SSF55874">
    <property type="entry name" value="ATPase domain of HSP90 chaperone/DNA topoisomerase II/histidine kinase"/>
    <property type="match status" value="1"/>
</dbReference>
<comment type="subcellular location">
    <subcellularLocation>
        <location evidence="2">Membrane</location>
    </subcellularLocation>
</comment>
<dbReference type="GO" id="GO:0005524">
    <property type="term" value="F:ATP binding"/>
    <property type="evidence" value="ECO:0007669"/>
    <property type="project" value="UniProtKB-KW"/>
</dbReference>
<keyword evidence="10" id="KW-1133">Transmembrane helix</keyword>
<dbReference type="GO" id="GO:0016020">
    <property type="term" value="C:membrane"/>
    <property type="evidence" value="ECO:0007669"/>
    <property type="project" value="UniProtKB-SubCell"/>
</dbReference>
<accession>A0A6S6S5E6</accession>
<evidence type="ECO:0000256" key="8">
    <source>
        <dbReference type="ARBA" id="ARBA00022777"/>
    </source>
</evidence>
<dbReference type="InterPro" id="IPR011006">
    <property type="entry name" value="CheY-like_superfamily"/>
</dbReference>